<feature type="chain" id="PRO_5009527419" evidence="1">
    <location>
        <begin position="22"/>
        <end position="278"/>
    </location>
</feature>
<protein>
    <submittedName>
        <fullName evidence="2">Uncharacterized protein</fullName>
    </submittedName>
</protein>
<evidence type="ECO:0000256" key="1">
    <source>
        <dbReference type="SAM" id="SignalP"/>
    </source>
</evidence>
<proteinExistence type="predicted"/>
<feature type="signal peptide" evidence="1">
    <location>
        <begin position="1"/>
        <end position="21"/>
    </location>
</feature>
<dbReference type="EMBL" id="MFUW01000013">
    <property type="protein sequence ID" value="OGI90398.1"/>
    <property type="molecule type" value="Genomic_DNA"/>
</dbReference>
<reference evidence="2 3" key="1">
    <citation type="journal article" date="2016" name="Nat. Commun.">
        <title>Thousands of microbial genomes shed light on interconnected biogeochemical processes in an aquifer system.</title>
        <authorList>
            <person name="Anantharaman K."/>
            <person name="Brown C.T."/>
            <person name="Hug L.A."/>
            <person name="Sharon I."/>
            <person name="Castelle C.J."/>
            <person name="Probst A.J."/>
            <person name="Thomas B.C."/>
            <person name="Singh A."/>
            <person name="Wilkins M.J."/>
            <person name="Karaoz U."/>
            <person name="Brodie E.L."/>
            <person name="Williams K.H."/>
            <person name="Hubbard S.S."/>
            <person name="Banfield J.F."/>
        </authorList>
    </citation>
    <scope>NUCLEOTIDE SEQUENCE [LARGE SCALE GENOMIC DNA]</scope>
</reference>
<name>A0A1F6X8R4_9BACT</name>
<accession>A0A1F6X8R4</accession>
<organism evidence="2 3">
    <name type="scientific">Candidatus Nomurabacteria bacterium RIFCSPLOWO2_01_FULL_40_15</name>
    <dbReference type="NCBI Taxonomy" id="1801772"/>
    <lineage>
        <taxon>Bacteria</taxon>
        <taxon>Candidatus Nomuraibacteriota</taxon>
    </lineage>
</organism>
<evidence type="ECO:0000313" key="3">
    <source>
        <dbReference type="Proteomes" id="UP000176814"/>
    </source>
</evidence>
<dbReference type="AlphaFoldDB" id="A0A1F6X8R4"/>
<comment type="caution">
    <text evidence="2">The sequence shown here is derived from an EMBL/GenBank/DDBJ whole genome shotgun (WGS) entry which is preliminary data.</text>
</comment>
<dbReference type="Proteomes" id="UP000176814">
    <property type="component" value="Unassembled WGS sequence"/>
</dbReference>
<evidence type="ECO:0000313" key="2">
    <source>
        <dbReference type="EMBL" id="OGI90398.1"/>
    </source>
</evidence>
<gene>
    <name evidence="2" type="ORF">A2911_00185</name>
</gene>
<sequence>MKTKIIVIFLFSLMIPNLAMAAWWNPFSWSWFAPKVLQIPPISDYRENLVASSSIDIIQKAKNIEPANPKATTPIIPKKDTPVATSSVLSKNIKPTDPRTALVAKFLKDPTLENFKIFCNEAKDIEGDSTKEVLSDDRQNLITVKLTFYDDLRDCQDLLDPLTTSRIYYRPAMSYIPLDDSLLVPFADSDQDWLREAKILYNNEIKNLIKISVTKFIRFNPGKVTINGEVIKSPIDLFEYWEEKIYTTQQLEATKSRIREIRGTVSDLNGNIAMWKSF</sequence>
<keyword evidence="1" id="KW-0732">Signal</keyword>